<reference evidence="2 3" key="1">
    <citation type="submission" date="2017-06" db="EMBL/GenBank/DDBJ databases">
        <title>Comparative genomic analysis of Ambrosia Fusariam Clade fungi.</title>
        <authorList>
            <person name="Stajich J.E."/>
            <person name="Carrillo J."/>
            <person name="Kijimoto T."/>
            <person name="Eskalen A."/>
            <person name="O'Donnell K."/>
            <person name="Kasson M."/>
        </authorList>
    </citation>
    <scope>NUCLEOTIDE SEQUENCE [LARGE SCALE GENOMIC DNA]</scope>
    <source>
        <strain evidence="2">UCR3666</strain>
    </source>
</reference>
<dbReference type="PANTHER" id="PTHR37542:SF3">
    <property type="entry name" value="PRION-INHIBITION AND PROPAGATION HELO DOMAIN-CONTAINING PROTEIN"/>
    <property type="match status" value="1"/>
</dbReference>
<dbReference type="PANTHER" id="PTHR37542">
    <property type="entry name" value="HELO DOMAIN-CONTAINING PROTEIN-RELATED"/>
    <property type="match status" value="1"/>
</dbReference>
<dbReference type="EMBL" id="NKUJ01000041">
    <property type="protein sequence ID" value="RMJ16884.1"/>
    <property type="molecule type" value="Genomic_DNA"/>
</dbReference>
<dbReference type="AlphaFoldDB" id="A0A3M2SH78"/>
<evidence type="ECO:0000313" key="3">
    <source>
        <dbReference type="Proteomes" id="UP000277212"/>
    </source>
</evidence>
<dbReference type="Gene3D" id="1.10.510.10">
    <property type="entry name" value="Transferase(Phosphotransferase) domain 1"/>
    <property type="match status" value="1"/>
</dbReference>
<dbReference type="OrthoDB" id="1911848at2759"/>
<dbReference type="SUPFAM" id="SSF56112">
    <property type="entry name" value="Protein kinase-like (PK-like)"/>
    <property type="match status" value="1"/>
</dbReference>
<evidence type="ECO:0000259" key="1">
    <source>
        <dbReference type="PROSITE" id="PS50011"/>
    </source>
</evidence>
<organism evidence="2 3">
    <name type="scientific">Fusarium kuroshium</name>
    <dbReference type="NCBI Taxonomy" id="2010991"/>
    <lineage>
        <taxon>Eukaryota</taxon>
        <taxon>Fungi</taxon>
        <taxon>Dikarya</taxon>
        <taxon>Ascomycota</taxon>
        <taxon>Pezizomycotina</taxon>
        <taxon>Sordariomycetes</taxon>
        <taxon>Hypocreomycetidae</taxon>
        <taxon>Hypocreales</taxon>
        <taxon>Nectriaceae</taxon>
        <taxon>Fusarium</taxon>
        <taxon>Fusarium solani species complex</taxon>
    </lineage>
</organism>
<gene>
    <name evidence="2" type="ORF">CDV36_003505</name>
</gene>
<accession>A0A3M2SH78</accession>
<keyword evidence="3" id="KW-1185">Reference proteome</keyword>
<feature type="domain" description="Protein kinase" evidence="1">
    <location>
        <begin position="194"/>
        <end position="484"/>
    </location>
</feature>
<sequence length="491" mass="54473">MEIFATAVTAGDLILRFLSGCAAYSDDAEKLQAGFSWDLMIIKTVQGHFDSLRLRNADKRLSPHEQELFEITTKRLGTLLGKVQQSLNKIHRKGFLQETITRATWFARKADLEELAEELHRWTQRFNIRLLGLPPTLGINISALGNADVPPVISSNNKLRQFTQLSWQEKQALAKEMLLAHPDALIEKVAGRRDISTRPLNDGDNQLVFASRRVPQGEVPGTVAFEDRQFDMGKLAAALNCLDAAADIRLLKVEYYFYHPDSMQFLFAQIPPSQTTAMSTLEKFIALGAQAVVSLGARLRLAHKLAEAVFFLHTTGFFHKNITSSSVVIFRRKGSSGAHSSVLDNAYLMGFDLIRGAEAKTTKEGTVKAPESMATTIWDFDIFQHPDRLQGSASPMYINTYDVYSLGVVLLEVGLWEELAEAVAGLDASNPPAWAEQLSETPVSNLGPRVGERYQRLVAWCLGLDGNKIVTEAEFLEMVLDPLESMASAMS</sequence>
<dbReference type="GO" id="GO:0004672">
    <property type="term" value="F:protein kinase activity"/>
    <property type="evidence" value="ECO:0007669"/>
    <property type="project" value="InterPro"/>
</dbReference>
<comment type="caution">
    <text evidence="2">The sequence shown here is derived from an EMBL/GenBank/DDBJ whole genome shotgun (WGS) entry which is preliminary data.</text>
</comment>
<dbReference type="Proteomes" id="UP000277212">
    <property type="component" value="Unassembled WGS sequence"/>
</dbReference>
<name>A0A3M2SH78_9HYPO</name>
<dbReference type="STRING" id="2010991.A0A3M2SH78"/>
<evidence type="ECO:0000313" key="2">
    <source>
        <dbReference type="EMBL" id="RMJ16884.1"/>
    </source>
</evidence>
<dbReference type="PROSITE" id="PS50011">
    <property type="entry name" value="PROTEIN_KINASE_DOM"/>
    <property type="match status" value="1"/>
</dbReference>
<proteinExistence type="predicted"/>
<dbReference type="InterPro" id="IPR011009">
    <property type="entry name" value="Kinase-like_dom_sf"/>
</dbReference>
<dbReference type="InterPro" id="IPR000719">
    <property type="entry name" value="Prot_kinase_dom"/>
</dbReference>
<dbReference type="GO" id="GO:0005524">
    <property type="term" value="F:ATP binding"/>
    <property type="evidence" value="ECO:0007669"/>
    <property type="project" value="InterPro"/>
</dbReference>
<protein>
    <recommendedName>
        <fullName evidence="1">Protein kinase domain-containing protein</fullName>
    </recommendedName>
</protein>